<proteinExistence type="inferred from homology"/>
<dbReference type="GO" id="GO:0003743">
    <property type="term" value="F:translation initiation factor activity"/>
    <property type="evidence" value="ECO:0007669"/>
    <property type="project" value="UniProtKB-UniRule"/>
</dbReference>
<keyword evidence="7" id="KW-1185">Reference proteome</keyword>
<reference evidence="6" key="1">
    <citation type="submission" date="2021-01" db="EMBL/GenBank/DDBJ databases">
        <authorList>
            <person name="Eckstrom K.M.E."/>
        </authorList>
    </citation>
    <scope>NUCLEOTIDE SEQUENCE</scope>
    <source>
        <strain evidence="6">UVCC 0001</strain>
    </source>
</reference>
<keyword evidence="3" id="KW-0396">Initiation factor</keyword>
<feature type="compositionally biased region" description="Acidic residues" evidence="4">
    <location>
        <begin position="132"/>
        <end position="141"/>
    </location>
</feature>
<comment type="caution">
    <text evidence="6">The sequence shown here is derived from an EMBL/GenBank/DDBJ whole genome shotgun (WGS) entry which is preliminary data.</text>
</comment>
<feature type="region of interest" description="Disordered" evidence="4">
    <location>
        <begin position="85"/>
        <end position="141"/>
    </location>
</feature>
<evidence type="ECO:0000256" key="3">
    <source>
        <dbReference type="PROSITE-ProRule" id="PRU00181"/>
    </source>
</evidence>
<organism evidence="6 7">
    <name type="scientific">Prototheca wickerhamii</name>
    <dbReference type="NCBI Taxonomy" id="3111"/>
    <lineage>
        <taxon>Eukaryota</taxon>
        <taxon>Viridiplantae</taxon>
        <taxon>Chlorophyta</taxon>
        <taxon>core chlorophytes</taxon>
        <taxon>Trebouxiophyceae</taxon>
        <taxon>Chlorellales</taxon>
        <taxon>Chlorellaceae</taxon>
        <taxon>Prototheca</taxon>
    </lineage>
</organism>
<dbReference type="AlphaFoldDB" id="A0AAD9MH21"/>
<dbReference type="PANTHER" id="PTHR21641:SF0">
    <property type="entry name" value="RNA-BINDING PROTEIN EIF1AD-RELATED"/>
    <property type="match status" value="1"/>
</dbReference>
<comment type="similarity">
    <text evidence="1">Belongs to the EIF1AD family.</text>
</comment>
<feature type="domain" description="S1-like" evidence="5">
    <location>
        <begin position="1"/>
        <end position="34"/>
    </location>
</feature>
<keyword evidence="2" id="KW-0694">RNA-binding</keyword>
<protein>
    <recommendedName>
        <fullName evidence="5">S1-like domain-containing protein</fullName>
    </recommendedName>
</protein>
<dbReference type="InterPro" id="IPR012340">
    <property type="entry name" value="NA-bd_OB-fold"/>
</dbReference>
<dbReference type="InterPro" id="IPR006196">
    <property type="entry name" value="RNA-binding_domain_S1_IF1"/>
</dbReference>
<dbReference type="Gene3D" id="2.40.50.140">
    <property type="entry name" value="Nucleic acid-binding proteins"/>
    <property type="match status" value="1"/>
</dbReference>
<dbReference type="EMBL" id="JASFZW010000005">
    <property type="protein sequence ID" value="KAK2077849.1"/>
    <property type="molecule type" value="Genomic_DNA"/>
</dbReference>
<dbReference type="SMART" id="SM00652">
    <property type="entry name" value="eIF1a"/>
    <property type="match status" value="1"/>
</dbReference>
<dbReference type="Proteomes" id="UP001255856">
    <property type="component" value="Unassembled WGS sequence"/>
</dbReference>
<feature type="compositionally biased region" description="Basic and acidic residues" evidence="4">
    <location>
        <begin position="85"/>
        <end position="104"/>
    </location>
</feature>
<dbReference type="GO" id="GO:0003723">
    <property type="term" value="F:RNA binding"/>
    <property type="evidence" value="ECO:0007669"/>
    <property type="project" value="UniProtKB-KW"/>
</dbReference>
<evidence type="ECO:0000313" key="7">
    <source>
        <dbReference type="Proteomes" id="UP001255856"/>
    </source>
</evidence>
<evidence type="ECO:0000256" key="1">
    <source>
        <dbReference type="ARBA" id="ARBA00007340"/>
    </source>
</evidence>
<evidence type="ECO:0000256" key="2">
    <source>
        <dbReference type="ARBA" id="ARBA00022884"/>
    </source>
</evidence>
<evidence type="ECO:0000313" key="6">
    <source>
        <dbReference type="EMBL" id="KAK2077849.1"/>
    </source>
</evidence>
<keyword evidence="3" id="KW-0648">Protein biosynthesis</keyword>
<evidence type="ECO:0000259" key="5">
    <source>
        <dbReference type="PROSITE" id="PS50832"/>
    </source>
</evidence>
<feature type="compositionally biased region" description="Acidic residues" evidence="4">
    <location>
        <begin position="106"/>
        <end position="116"/>
    </location>
</feature>
<gene>
    <name evidence="6" type="ORF">QBZ16_003717</name>
</gene>
<dbReference type="SUPFAM" id="SSF50249">
    <property type="entry name" value="Nucleic acid-binding proteins"/>
    <property type="match status" value="1"/>
</dbReference>
<dbReference type="PROSITE" id="PS50832">
    <property type="entry name" value="S1_IF1_TYPE"/>
    <property type="match status" value="1"/>
</dbReference>
<sequence length="141" mass="16209">MEVEFPDGKRTLCIIPAKFHKKLWIRNGSYLMVEADRDIEAAVSGQVTRVLFDEHVKQLQRMPGVWCVRWGVAVGFVKDKLPEAFQKTERADKDAEEEQRRVDAEGSTDEPSDSDDGLPPLERIDNRRVLEQYEDDSDSDD</sequence>
<feature type="compositionally biased region" description="Basic and acidic residues" evidence="4">
    <location>
        <begin position="122"/>
        <end position="131"/>
    </location>
</feature>
<dbReference type="InterPro" id="IPR039294">
    <property type="entry name" value="EIF1AD"/>
</dbReference>
<dbReference type="Pfam" id="PF01176">
    <property type="entry name" value="eIF-1a"/>
    <property type="match status" value="1"/>
</dbReference>
<dbReference type="PANTHER" id="PTHR21641">
    <property type="entry name" value="TRANSLATION INITIATION FACTOR-RELATED"/>
    <property type="match status" value="1"/>
</dbReference>
<dbReference type="GO" id="GO:0005634">
    <property type="term" value="C:nucleus"/>
    <property type="evidence" value="ECO:0007669"/>
    <property type="project" value="TreeGrafter"/>
</dbReference>
<name>A0AAD9MH21_PROWI</name>
<evidence type="ECO:0000256" key="4">
    <source>
        <dbReference type="SAM" id="MobiDB-lite"/>
    </source>
</evidence>
<accession>A0AAD9MH21</accession>
<dbReference type="InterPro" id="IPR001253">
    <property type="entry name" value="TIF_eIF-1A"/>
</dbReference>